<reference evidence="6" key="1">
    <citation type="submission" date="2020-10" db="EMBL/GenBank/DDBJ databases">
        <title>Ca. Dormibacterota MAGs.</title>
        <authorList>
            <person name="Montgomery K."/>
        </authorList>
    </citation>
    <scope>NUCLEOTIDE SEQUENCE [LARGE SCALE GENOMIC DNA]</scope>
    <source>
        <strain evidence="6">SC8812_S17_10</strain>
    </source>
</reference>
<dbReference type="GO" id="GO:0030313">
    <property type="term" value="C:cell envelope"/>
    <property type="evidence" value="ECO:0007669"/>
    <property type="project" value="UniProtKB-SubCell"/>
</dbReference>
<dbReference type="PANTHER" id="PTHR30290">
    <property type="entry name" value="PERIPLASMIC BINDING COMPONENT OF ABC TRANSPORTER"/>
    <property type="match status" value="1"/>
</dbReference>
<dbReference type="Gene3D" id="3.10.105.10">
    <property type="entry name" value="Dipeptide-binding Protein, Domain 3"/>
    <property type="match status" value="1"/>
</dbReference>
<comment type="subcellular location">
    <subcellularLocation>
        <location evidence="1">Cell envelope</location>
    </subcellularLocation>
</comment>
<dbReference type="AlphaFoldDB" id="A0A934K327"/>
<dbReference type="SUPFAM" id="SSF53850">
    <property type="entry name" value="Periplasmic binding protein-like II"/>
    <property type="match status" value="1"/>
</dbReference>
<evidence type="ECO:0000256" key="4">
    <source>
        <dbReference type="ARBA" id="ARBA00022729"/>
    </source>
</evidence>
<dbReference type="EMBL" id="JAEKNR010000087">
    <property type="protein sequence ID" value="MBJ7597989.1"/>
    <property type="molecule type" value="Genomic_DNA"/>
</dbReference>
<name>A0A934K327_9BACT</name>
<evidence type="ECO:0000256" key="1">
    <source>
        <dbReference type="ARBA" id="ARBA00004196"/>
    </source>
</evidence>
<evidence type="ECO:0000313" key="6">
    <source>
        <dbReference type="EMBL" id="MBJ7597989.1"/>
    </source>
</evidence>
<feature type="domain" description="Solute-binding protein family 5" evidence="5">
    <location>
        <begin position="72"/>
        <end position="476"/>
    </location>
</feature>
<proteinExistence type="inferred from homology"/>
<evidence type="ECO:0000313" key="7">
    <source>
        <dbReference type="Proteomes" id="UP000612893"/>
    </source>
</evidence>
<dbReference type="PANTHER" id="PTHR30290:SF10">
    <property type="entry name" value="PERIPLASMIC OLIGOPEPTIDE-BINDING PROTEIN-RELATED"/>
    <property type="match status" value="1"/>
</dbReference>
<evidence type="ECO:0000256" key="2">
    <source>
        <dbReference type="ARBA" id="ARBA00005695"/>
    </source>
</evidence>
<evidence type="ECO:0000256" key="3">
    <source>
        <dbReference type="ARBA" id="ARBA00022448"/>
    </source>
</evidence>
<comment type="caution">
    <text evidence="6">The sequence shown here is derived from an EMBL/GenBank/DDBJ whole genome shotgun (WGS) entry which is preliminary data.</text>
</comment>
<keyword evidence="7" id="KW-1185">Reference proteome</keyword>
<dbReference type="PIRSF" id="PIRSF002741">
    <property type="entry name" value="MppA"/>
    <property type="match status" value="1"/>
</dbReference>
<dbReference type="GO" id="GO:1904680">
    <property type="term" value="F:peptide transmembrane transporter activity"/>
    <property type="evidence" value="ECO:0007669"/>
    <property type="project" value="TreeGrafter"/>
</dbReference>
<sequence>MTLALLSAVAAFACGTGGGATTVEQLAADQTLSWSTVDDVTTLDPGHASAATDAVYIQEVFSSLYRTDNSNKIVPDLATGMPDVSADGRTYTIKLNKSARFSNGDPLTSRDVLYSWNRAAALNDSYASTFDPIVGGSETENGKTKTMAGLTAVDEQTVKVQLNNPAGYFLSTIAGPGAASIVDRKAVEQGGEDSWWQNSATAIGSGPFKITARQAKVMMEFAPVASWWGGSTGALKKVHVDIGIDESSAVKKFESGAYGVVGIGAQTISLDDVLRYKSDPTKSKLLTLYPSVRTTWLGYNWTKGPFAPQQGIQPGNPTSGLGTDAGHDGRLAFSEAIDRNQLVDVACAKGATCIAATGGYITKGLKGYLGDNQDPRSKFDPAAAKALYQKWDPDGSKVKGLQLRYNSSAAYTQYFSNIQSQLKTNLGVSVELAPSDFSTLIKDRKAKNTILYRDSWLADYDNPQDWFDNLWSCAQAAPGKGNASGYCNPTMDRIVQKADAELIDPATPGYMAAQKMLVHDVYGAALSYGVQPFLVQPYVKGAGYIGLNDYRWEGIRILKH</sequence>
<dbReference type="RefSeq" id="WP_338200667.1">
    <property type="nucleotide sequence ID" value="NZ_JAEKNR010000087.1"/>
</dbReference>
<dbReference type="Proteomes" id="UP000612893">
    <property type="component" value="Unassembled WGS sequence"/>
</dbReference>
<dbReference type="CDD" id="cd08504">
    <property type="entry name" value="PBP2_OppA"/>
    <property type="match status" value="1"/>
</dbReference>
<dbReference type="Gene3D" id="3.40.190.10">
    <property type="entry name" value="Periplasmic binding protein-like II"/>
    <property type="match status" value="1"/>
</dbReference>
<dbReference type="InterPro" id="IPR030678">
    <property type="entry name" value="Peptide/Ni-bd"/>
</dbReference>
<accession>A0A934K327</accession>
<organism evidence="6 7">
    <name type="scientific">Candidatus Nephthysia bennettiae</name>
    <dbReference type="NCBI Taxonomy" id="3127016"/>
    <lineage>
        <taxon>Bacteria</taxon>
        <taxon>Bacillati</taxon>
        <taxon>Candidatus Dormiibacterota</taxon>
        <taxon>Candidatus Dormibacteria</taxon>
        <taxon>Candidatus Dormibacterales</taxon>
        <taxon>Candidatus Dormibacteraceae</taxon>
        <taxon>Candidatus Nephthysia</taxon>
    </lineage>
</organism>
<dbReference type="InterPro" id="IPR000914">
    <property type="entry name" value="SBP_5_dom"/>
</dbReference>
<gene>
    <name evidence="6" type="ORF">JF922_07865</name>
</gene>
<protein>
    <submittedName>
        <fullName evidence="6">Peptide ABC transporter substrate-binding protein</fullName>
    </submittedName>
</protein>
<dbReference type="GO" id="GO:0015833">
    <property type="term" value="P:peptide transport"/>
    <property type="evidence" value="ECO:0007669"/>
    <property type="project" value="TreeGrafter"/>
</dbReference>
<dbReference type="Pfam" id="PF00496">
    <property type="entry name" value="SBP_bac_5"/>
    <property type="match status" value="1"/>
</dbReference>
<keyword evidence="4" id="KW-0732">Signal</keyword>
<dbReference type="Gene3D" id="3.90.76.10">
    <property type="entry name" value="Dipeptide-binding Protein, Domain 1"/>
    <property type="match status" value="1"/>
</dbReference>
<keyword evidence="3" id="KW-0813">Transport</keyword>
<dbReference type="GO" id="GO:0043190">
    <property type="term" value="C:ATP-binding cassette (ABC) transporter complex"/>
    <property type="evidence" value="ECO:0007669"/>
    <property type="project" value="InterPro"/>
</dbReference>
<comment type="similarity">
    <text evidence="2">Belongs to the bacterial solute-binding protein 5 family.</text>
</comment>
<dbReference type="GO" id="GO:0042597">
    <property type="term" value="C:periplasmic space"/>
    <property type="evidence" value="ECO:0007669"/>
    <property type="project" value="UniProtKB-ARBA"/>
</dbReference>
<dbReference type="InterPro" id="IPR039424">
    <property type="entry name" value="SBP_5"/>
</dbReference>
<evidence type="ECO:0000259" key="5">
    <source>
        <dbReference type="Pfam" id="PF00496"/>
    </source>
</evidence>